<dbReference type="GO" id="GO:0008171">
    <property type="term" value="F:O-methyltransferase activity"/>
    <property type="evidence" value="ECO:0007669"/>
    <property type="project" value="InterPro"/>
</dbReference>
<feature type="binding site" evidence="4">
    <location>
        <position position="67"/>
    </location>
    <ligand>
        <name>S-adenosyl-L-methionine</name>
        <dbReference type="ChEBI" id="CHEBI:59789"/>
    </ligand>
</feature>
<dbReference type="SUPFAM" id="SSF53335">
    <property type="entry name" value="S-adenosyl-L-methionine-dependent methyltransferases"/>
    <property type="match status" value="1"/>
</dbReference>
<dbReference type="GO" id="GO:0008757">
    <property type="term" value="F:S-adenosylmethionine-dependent methyltransferase activity"/>
    <property type="evidence" value="ECO:0007669"/>
    <property type="project" value="TreeGrafter"/>
</dbReference>
<keyword evidence="1 4" id="KW-0489">Methyltransferase</keyword>
<comment type="caution">
    <text evidence="5">The sequence shown here is derived from an EMBL/GenBank/DDBJ whole genome shotgun (WGS) entry which is preliminary data.</text>
</comment>
<keyword evidence="2 4" id="KW-0808">Transferase</keyword>
<dbReference type="InterPro" id="IPR002935">
    <property type="entry name" value="SAM_O-MeTrfase"/>
</dbReference>
<gene>
    <name evidence="4" type="primary">trmR</name>
    <name evidence="5" type="ORF">H0486_06435</name>
</gene>
<dbReference type="PROSITE" id="PS51682">
    <property type="entry name" value="SAM_OMT_I"/>
    <property type="match status" value="1"/>
</dbReference>
<dbReference type="CDD" id="cd02440">
    <property type="entry name" value="AdoMet_MTases"/>
    <property type="match status" value="1"/>
</dbReference>
<dbReference type="GO" id="GO:0000287">
    <property type="term" value="F:magnesium ion binding"/>
    <property type="evidence" value="ECO:0007669"/>
    <property type="project" value="UniProtKB-UniRule"/>
</dbReference>
<organism evidence="5 6">
    <name type="scientific">Variimorphobacter saccharofermentans</name>
    <dbReference type="NCBI Taxonomy" id="2755051"/>
    <lineage>
        <taxon>Bacteria</taxon>
        <taxon>Bacillati</taxon>
        <taxon>Bacillota</taxon>
        <taxon>Clostridia</taxon>
        <taxon>Lachnospirales</taxon>
        <taxon>Lachnospiraceae</taxon>
        <taxon>Variimorphobacter</taxon>
    </lineage>
</organism>
<dbReference type="GO" id="GO:0016300">
    <property type="term" value="F:tRNA (uridine) methyltransferase activity"/>
    <property type="evidence" value="ECO:0007669"/>
    <property type="project" value="UniProtKB-UniRule"/>
</dbReference>
<dbReference type="PANTHER" id="PTHR10509">
    <property type="entry name" value="O-METHYLTRANSFERASE-RELATED"/>
    <property type="match status" value="1"/>
</dbReference>
<comment type="function">
    <text evidence="4">Catalyzes the methylation of 5-hydroxyuridine (ho5U) to form 5-methoxyuridine (mo5U) at position 34 in tRNAs.</text>
</comment>
<feature type="binding site" evidence="4">
    <location>
        <position position="136"/>
    </location>
    <ligand>
        <name>S-adenosyl-L-methionine</name>
        <dbReference type="ChEBI" id="CHEBI:59789"/>
    </ligand>
</feature>
<proteinExistence type="inferred from homology"/>
<reference evidence="5 6" key="1">
    <citation type="submission" date="2020-07" db="EMBL/GenBank/DDBJ databases">
        <title>Characterization and genome sequencing of isolate MD1, a novel member within the family Lachnospiraceae.</title>
        <authorList>
            <person name="Rettenmaier R."/>
            <person name="Di Bello L."/>
            <person name="Zinser C."/>
            <person name="Scheitz K."/>
            <person name="Liebl W."/>
            <person name="Zverlov V."/>
        </authorList>
    </citation>
    <scope>NUCLEOTIDE SEQUENCE [LARGE SCALE GENOMIC DNA]</scope>
    <source>
        <strain evidence="5 6">MD1</strain>
    </source>
</reference>
<evidence type="ECO:0000256" key="1">
    <source>
        <dbReference type="ARBA" id="ARBA00022603"/>
    </source>
</evidence>
<comment type="similarity">
    <text evidence="4">Belongs to the class I-like SAM-binding methyltransferase superfamily. Cation-dependent O-methyltransferase family.</text>
</comment>
<comment type="catalytic activity">
    <reaction evidence="4">
        <text>5-hydroxyuridine(34) in tRNA + S-adenosyl-L-methionine = 5-methoxyuridine(34) in tRNA + S-adenosyl-L-homocysteine + H(+)</text>
        <dbReference type="Rhea" id="RHEA:60524"/>
        <dbReference type="Rhea" id="RHEA-COMP:13381"/>
        <dbReference type="Rhea" id="RHEA-COMP:15591"/>
        <dbReference type="ChEBI" id="CHEBI:15378"/>
        <dbReference type="ChEBI" id="CHEBI:57856"/>
        <dbReference type="ChEBI" id="CHEBI:59789"/>
        <dbReference type="ChEBI" id="CHEBI:136877"/>
        <dbReference type="ChEBI" id="CHEBI:143860"/>
    </reaction>
</comment>
<evidence type="ECO:0000256" key="4">
    <source>
        <dbReference type="HAMAP-Rule" id="MF_02217"/>
    </source>
</evidence>
<feature type="binding site" evidence="4">
    <location>
        <position position="163"/>
    </location>
    <ligand>
        <name>Mg(2+)</name>
        <dbReference type="ChEBI" id="CHEBI:18420"/>
    </ligand>
</feature>
<dbReference type="GO" id="GO:0030488">
    <property type="term" value="P:tRNA methylation"/>
    <property type="evidence" value="ECO:0007669"/>
    <property type="project" value="UniProtKB-UniRule"/>
</dbReference>
<evidence type="ECO:0000256" key="2">
    <source>
        <dbReference type="ARBA" id="ARBA00022679"/>
    </source>
</evidence>
<evidence type="ECO:0000313" key="5">
    <source>
        <dbReference type="EMBL" id="MBB2182507.1"/>
    </source>
</evidence>
<dbReference type="InterPro" id="IPR029063">
    <property type="entry name" value="SAM-dependent_MTases_sf"/>
</dbReference>
<feature type="binding site" evidence="4">
    <location>
        <position position="136"/>
    </location>
    <ligand>
        <name>Mg(2+)</name>
        <dbReference type="ChEBI" id="CHEBI:18420"/>
    </ligand>
</feature>
<comment type="subunit">
    <text evidence="4">Homodimer.</text>
</comment>
<dbReference type="Gene3D" id="3.40.50.150">
    <property type="entry name" value="Vaccinia Virus protein VP39"/>
    <property type="match status" value="1"/>
</dbReference>
<feature type="binding site" evidence="4">
    <location>
        <position position="37"/>
    </location>
    <ligand>
        <name>S-adenosyl-L-methionine</name>
        <dbReference type="ChEBI" id="CHEBI:59789"/>
    </ligand>
</feature>
<keyword evidence="4" id="KW-0819">tRNA processing</keyword>
<evidence type="ECO:0000256" key="3">
    <source>
        <dbReference type="ARBA" id="ARBA00022691"/>
    </source>
</evidence>
<dbReference type="HAMAP" id="MF_02217">
    <property type="entry name" value="TrmR_methyltr"/>
    <property type="match status" value="1"/>
</dbReference>
<keyword evidence="4" id="KW-0460">Magnesium</keyword>
<dbReference type="Proteomes" id="UP000574276">
    <property type="component" value="Unassembled WGS sequence"/>
</dbReference>
<keyword evidence="4" id="KW-0479">Metal-binding</keyword>
<protein>
    <recommendedName>
        <fullName evidence="4">tRNA 5-hydroxyuridine methyltransferase</fullName>
        <ecNumber evidence="4">2.1.1.-</ecNumber>
    </recommendedName>
    <alternativeName>
        <fullName evidence="4">ho5U methyltransferase</fullName>
    </alternativeName>
</protein>
<dbReference type="AlphaFoldDB" id="A0A839JZ66"/>
<dbReference type="RefSeq" id="WP_228352226.1">
    <property type="nucleotide sequence ID" value="NZ_JACEGA010000001.1"/>
</dbReference>
<keyword evidence="3 4" id="KW-0949">S-adenosyl-L-methionine</keyword>
<feature type="binding site" evidence="4">
    <location>
        <begin position="115"/>
        <end position="116"/>
    </location>
    <ligand>
        <name>S-adenosyl-L-methionine</name>
        <dbReference type="ChEBI" id="CHEBI:59789"/>
    </ligand>
</feature>
<sequence>MIVNERIVAYINSLQVEIKPELLSLEKEALERHVPIIKKETQGLLKFLLCLQQPKRILEVGTAIGFSALFMSEYTGDDSKITTIEKVPMRIVDAEKNFSNEVFSHKDKITLIKGEALKALKDLASEEQHYDFIFLDAAKAQYMSFLPELMKMLSTNGILVTDNVLQDGTVTNSRYSITRRDRTIHTRMREYLYTITHMEELETVILPVGDGVAVSFRK</sequence>
<dbReference type="Pfam" id="PF01596">
    <property type="entry name" value="Methyltransf_3"/>
    <property type="match status" value="1"/>
</dbReference>
<evidence type="ECO:0000313" key="6">
    <source>
        <dbReference type="Proteomes" id="UP000574276"/>
    </source>
</evidence>
<dbReference type="EMBL" id="JACEGA010000001">
    <property type="protein sequence ID" value="MBB2182507.1"/>
    <property type="molecule type" value="Genomic_DNA"/>
</dbReference>
<dbReference type="EC" id="2.1.1.-" evidence="4"/>
<keyword evidence="6" id="KW-1185">Reference proteome</keyword>
<accession>A0A839JZ66</accession>
<name>A0A839JZ66_9FIRM</name>
<dbReference type="InterPro" id="IPR043675">
    <property type="entry name" value="TrmR_methyltr"/>
</dbReference>
<dbReference type="InterPro" id="IPR050362">
    <property type="entry name" value="Cation-dep_OMT"/>
</dbReference>
<feature type="binding site" evidence="4">
    <location>
        <position position="162"/>
    </location>
    <ligand>
        <name>Mg(2+)</name>
        <dbReference type="ChEBI" id="CHEBI:18420"/>
    </ligand>
</feature>
<dbReference type="PANTHER" id="PTHR10509:SF14">
    <property type="entry name" value="CAFFEOYL-COA O-METHYLTRANSFERASE 3-RELATED"/>
    <property type="match status" value="1"/>
</dbReference>
<feature type="binding site" evidence="4">
    <location>
        <position position="85"/>
    </location>
    <ligand>
        <name>S-adenosyl-L-methionine</name>
        <dbReference type="ChEBI" id="CHEBI:59789"/>
    </ligand>
</feature>